<gene>
    <name evidence="3" type="ORF">DI626_05185</name>
</gene>
<reference evidence="3 4" key="1">
    <citation type="submission" date="2017-08" db="EMBL/GenBank/DDBJ databases">
        <title>Infants hospitalized years apart are colonized by the same room-sourced microbial strains.</title>
        <authorList>
            <person name="Brooks B."/>
            <person name="Olm M.R."/>
            <person name="Firek B.A."/>
            <person name="Baker R."/>
            <person name="Thomas B.C."/>
            <person name="Morowitz M.J."/>
            <person name="Banfield J.F."/>
        </authorList>
    </citation>
    <scope>NUCLEOTIDE SEQUENCE [LARGE SCALE GENOMIC DNA]</scope>
    <source>
        <strain evidence="3">S2_018_000_R2_104</strain>
    </source>
</reference>
<feature type="compositionally biased region" description="Basic residues" evidence="1">
    <location>
        <begin position="126"/>
        <end position="143"/>
    </location>
</feature>
<evidence type="ECO:0000313" key="4">
    <source>
        <dbReference type="Proteomes" id="UP000249557"/>
    </source>
</evidence>
<protein>
    <submittedName>
        <fullName evidence="3">Uncharacterized protein</fullName>
    </submittedName>
</protein>
<feature type="region of interest" description="Disordered" evidence="1">
    <location>
        <begin position="126"/>
        <end position="158"/>
    </location>
</feature>
<name>A0A2W5A142_9BACT</name>
<evidence type="ECO:0000313" key="3">
    <source>
        <dbReference type="EMBL" id="PZO86952.1"/>
    </source>
</evidence>
<organism evidence="3 4">
    <name type="scientific">Micavibrio aeruginosavorus</name>
    <dbReference type="NCBI Taxonomy" id="349221"/>
    <lineage>
        <taxon>Bacteria</taxon>
        <taxon>Pseudomonadati</taxon>
        <taxon>Bdellovibrionota</taxon>
        <taxon>Bdellovibrionia</taxon>
        <taxon>Bdellovibrionales</taxon>
        <taxon>Pseudobdellovibrionaceae</taxon>
        <taxon>Micavibrio</taxon>
    </lineage>
</organism>
<comment type="caution">
    <text evidence="3">The sequence shown here is derived from an EMBL/GenBank/DDBJ whole genome shotgun (WGS) entry which is preliminary data.</text>
</comment>
<proteinExistence type="predicted"/>
<dbReference type="EMBL" id="QFNK01000082">
    <property type="protein sequence ID" value="PZO86952.1"/>
    <property type="molecule type" value="Genomic_DNA"/>
</dbReference>
<keyword evidence="2" id="KW-0732">Signal</keyword>
<feature type="chain" id="PRO_5015921699" evidence="2">
    <location>
        <begin position="29"/>
        <end position="158"/>
    </location>
</feature>
<accession>A0A2W5A142</accession>
<evidence type="ECO:0000256" key="1">
    <source>
        <dbReference type="SAM" id="MobiDB-lite"/>
    </source>
</evidence>
<feature type="signal peptide" evidence="2">
    <location>
        <begin position="1"/>
        <end position="28"/>
    </location>
</feature>
<dbReference type="Proteomes" id="UP000249557">
    <property type="component" value="Unassembled WGS sequence"/>
</dbReference>
<sequence length="158" mass="18465">MRLLFTKILAFGSTVAAFMFVGAGEARADYCREYTRTVYIGSNVQEAYGNACLQPDGSWMIVGEGPMHAIPDNASNVNYVIRDDNRTYVPSRVVYYDQPQIRVYKSRPAPIFVWNQRGHYHGKKYVSYNKPRHYDRHDRHDHRGGRWDRDDRRGHGHR</sequence>
<dbReference type="AlphaFoldDB" id="A0A2W5A142"/>
<feature type="compositionally biased region" description="Basic and acidic residues" evidence="1">
    <location>
        <begin position="144"/>
        <end position="158"/>
    </location>
</feature>
<evidence type="ECO:0000256" key="2">
    <source>
        <dbReference type="SAM" id="SignalP"/>
    </source>
</evidence>